<dbReference type="Proteomes" id="UP001446337">
    <property type="component" value="Chromosome"/>
</dbReference>
<sequence length="371" mass="40485">MPRSFPPRTQEPRTMPLFPPLARVSLLALFAPALALAQPAEPDFAARTAALVERHRVNVDELLGNARQEGMALLVIPTLNLDAGPQRDFEDDATRDRFVRQRSTFVHWNHKTEEGYAISAGAGDHKLDPTDPGPQFQTVRGKLLYQVIPVWPGEYRLNRITYHQPRTGLPDTVPPQSAMERLKKIGIATLDYAVDREFKMATPTPPSGKEDEDGLGKGCEVLLRVGGGCDEAAREVRWRINGEIAFNAGQADAAPAPGIEAELLFAPIAAITLVAGEAVLTDGFVLPVDQPVMTPDSCEDTSLGPTCTMDSLTLTRLPASLDDFRQAPGAASFNLPKLDAALRDLTYRAPTLYYMPASEAEPNVIRAVDRK</sequence>
<feature type="chain" id="PRO_5047078879" evidence="1">
    <location>
        <begin position="38"/>
        <end position="371"/>
    </location>
</feature>
<name>A0ABZ3G3C3_ACHDE</name>
<protein>
    <submittedName>
        <fullName evidence="2">Uncharacterized protein</fullName>
    </submittedName>
</protein>
<gene>
    <name evidence="2" type="ORF">AAIK43_27650</name>
</gene>
<organism evidence="2 3">
    <name type="scientific">Achromobacter denitrificans</name>
    <name type="common">Alcaligenes denitrificans</name>
    <dbReference type="NCBI Taxonomy" id="32002"/>
    <lineage>
        <taxon>Bacteria</taxon>
        <taxon>Pseudomonadati</taxon>
        <taxon>Pseudomonadota</taxon>
        <taxon>Betaproteobacteria</taxon>
        <taxon>Burkholderiales</taxon>
        <taxon>Alcaligenaceae</taxon>
        <taxon>Achromobacter</taxon>
    </lineage>
</organism>
<reference evidence="2 3" key="1">
    <citation type="submission" date="2024-05" db="EMBL/GenBank/DDBJ databases">
        <title>Achromobacter denitrificans. BP1, complete genome.</title>
        <authorList>
            <person name="Zhang B."/>
        </authorList>
    </citation>
    <scope>NUCLEOTIDE SEQUENCE [LARGE SCALE GENOMIC DNA]</scope>
    <source>
        <strain evidence="2 3">BP1</strain>
    </source>
</reference>
<accession>A0ABZ3G3C3</accession>
<dbReference type="RefSeq" id="WP_343498765.1">
    <property type="nucleotide sequence ID" value="NZ_CP154792.1"/>
</dbReference>
<evidence type="ECO:0000256" key="1">
    <source>
        <dbReference type="SAM" id="SignalP"/>
    </source>
</evidence>
<evidence type="ECO:0000313" key="2">
    <source>
        <dbReference type="EMBL" id="XAN15128.1"/>
    </source>
</evidence>
<proteinExistence type="predicted"/>
<feature type="signal peptide" evidence="1">
    <location>
        <begin position="1"/>
        <end position="37"/>
    </location>
</feature>
<keyword evidence="3" id="KW-1185">Reference proteome</keyword>
<evidence type="ECO:0000313" key="3">
    <source>
        <dbReference type="Proteomes" id="UP001446337"/>
    </source>
</evidence>
<keyword evidence="1" id="KW-0732">Signal</keyword>
<dbReference type="EMBL" id="CP154792">
    <property type="protein sequence ID" value="XAN15128.1"/>
    <property type="molecule type" value="Genomic_DNA"/>
</dbReference>